<proteinExistence type="predicted"/>
<feature type="region of interest" description="Disordered" evidence="1">
    <location>
        <begin position="297"/>
        <end position="319"/>
    </location>
</feature>
<dbReference type="AlphaFoldDB" id="A0AAN6PC51"/>
<sequence length="432" mass="47348">MCHQDDDHTPPATPERNDSRANDFPWHIGVCDAHCHPTDTMSSVASISSMRARALTIMSTRSQDQDLVASVAAKSSIRDRSALASPATQDTPDKIIPAFGWHPWFSHQLYDDTEASSSTTYDPADQQQKTIHYTAVLSPAPDAAFVASLPDPLPLSTFLAATRQRVLDAAGGGTALIGEVGLDKAFRLPWPWNTAEHSHSHSTPGQQQQQQQQQRDDSSPLLTPGGREGRTLSPHHVRMPHQVAVLKAQLRLAGELGVAASVHGVQAHGVLFDALAGLWKGHEREVVSRRKQKMVAKGAEDFSESEKEEEGSAAAGKRYKPKPFPPRVCLHSFSGSPQTVQQYLNPAIPVDVFFSFSTVINLSTAGGESRFPDVVRACPDDRLLVESDLHCAGEEMDRVLEDICRRVCEIKGWALEEGLARIRRNYEAFIFG</sequence>
<keyword evidence="3" id="KW-1185">Reference proteome</keyword>
<dbReference type="PANTHER" id="PTHR47345:SF1">
    <property type="entry name" value="CUT9-INTERACTING PROTEIN SCN1"/>
    <property type="match status" value="1"/>
</dbReference>
<dbReference type="SUPFAM" id="SSF51556">
    <property type="entry name" value="Metallo-dependent hydrolases"/>
    <property type="match status" value="1"/>
</dbReference>
<dbReference type="PANTHER" id="PTHR47345">
    <property type="entry name" value="CUT9-INTERACTING PROTEIN SCN1"/>
    <property type="match status" value="1"/>
</dbReference>
<dbReference type="Pfam" id="PF01026">
    <property type="entry name" value="TatD_DNase"/>
    <property type="match status" value="1"/>
</dbReference>
<reference evidence="3" key="1">
    <citation type="journal article" date="2023" name="Mol. Phylogenet. Evol.">
        <title>Genome-scale phylogeny and comparative genomics of the fungal order Sordariales.</title>
        <authorList>
            <person name="Hensen N."/>
            <person name="Bonometti L."/>
            <person name="Westerberg I."/>
            <person name="Brannstrom I.O."/>
            <person name="Guillou S."/>
            <person name="Cros-Aarteil S."/>
            <person name="Calhoun S."/>
            <person name="Haridas S."/>
            <person name="Kuo A."/>
            <person name="Mondo S."/>
            <person name="Pangilinan J."/>
            <person name="Riley R."/>
            <person name="LaButti K."/>
            <person name="Andreopoulos B."/>
            <person name="Lipzen A."/>
            <person name="Chen C."/>
            <person name="Yan M."/>
            <person name="Daum C."/>
            <person name="Ng V."/>
            <person name="Clum A."/>
            <person name="Steindorff A."/>
            <person name="Ohm R.A."/>
            <person name="Martin F."/>
            <person name="Silar P."/>
            <person name="Natvig D.O."/>
            <person name="Lalanne C."/>
            <person name="Gautier V."/>
            <person name="Ament-Velasquez S.L."/>
            <person name="Kruys A."/>
            <person name="Hutchinson M.I."/>
            <person name="Powell A.J."/>
            <person name="Barry K."/>
            <person name="Miller A.N."/>
            <person name="Grigoriev I.V."/>
            <person name="Debuchy R."/>
            <person name="Gladieux P."/>
            <person name="Hiltunen Thoren M."/>
            <person name="Johannesson H."/>
        </authorList>
    </citation>
    <scope>NUCLEOTIDE SEQUENCE [LARGE SCALE GENOMIC DNA]</scope>
    <source>
        <strain evidence="3">CBS 284.82</strain>
    </source>
</reference>
<accession>A0AAN6PC51</accession>
<dbReference type="GO" id="GO:0016788">
    <property type="term" value="F:hydrolase activity, acting on ester bonds"/>
    <property type="evidence" value="ECO:0007669"/>
    <property type="project" value="InterPro"/>
</dbReference>
<dbReference type="InterPro" id="IPR032466">
    <property type="entry name" value="Metal_Hydrolase"/>
</dbReference>
<gene>
    <name evidence="2" type="ORF">C8A01DRAFT_17655</name>
</gene>
<evidence type="ECO:0000256" key="1">
    <source>
        <dbReference type="SAM" id="MobiDB-lite"/>
    </source>
</evidence>
<evidence type="ECO:0000313" key="2">
    <source>
        <dbReference type="EMBL" id="KAK4038229.1"/>
    </source>
</evidence>
<feature type="compositionally biased region" description="Acidic residues" evidence="1">
    <location>
        <begin position="301"/>
        <end position="311"/>
    </location>
</feature>
<comment type="caution">
    <text evidence="2">The sequence shown here is derived from an EMBL/GenBank/DDBJ whole genome shotgun (WGS) entry which is preliminary data.</text>
</comment>
<dbReference type="EMBL" id="MU854435">
    <property type="protein sequence ID" value="KAK4038229.1"/>
    <property type="molecule type" value="Genomic_DNA"/>
</dbReference>
<dbReference type="Gene3D" id="3.20.20.140">
    <property type="entry name" value="Metal-dependent hydrolases"/>
    <property type="match status" value="1"/>
</dbReference>
<evidence type="ECO:0000313" key="3">
    <source>
        <dbReference type="Proteomes" id="UP001303115"/>
    </source>
</evidence>
<name>A0AAN6PC51_9PEZI</name>
<feature type="region of interest" description="Disordered" evidence="1">
    <location>
        <begin position="194"/>
        <end position="237"/>
    </location>
</feature>
<feature type="region of interest" description="Disordered" evidence="1">
    <location>
        <begin position="1"/>
        <end position="21"/>
    </location>
</feature>
<dbReference type="InterPro" id="IPR053044">
    <property type="entry name" value="Metallo-hydrolase/TatD-type"/>
</dbReference>
<organism evidence="2 3">
    <name type="scientific">Parachaetomium inaequale</name>
    <dbReference type="NCBI Taxonomy" id="2588326"/>
    <lineage>
        <taxon>Eukaryota</taxon>
        <taxon>Fungi</taxon>
        <taxon>Dikarya</taxon>
        <taxon>Ascomycota</taxon>
        <taxon>Pezizomycotina</taxon>
        <taxon>Sordariomycetes</taxon>
        <taxon>Sordariomycetidae</taxon>
        <taxon>Sordariales</taxon>
        <taxon>Chaetomiaceae</taxon>
        <taxon>Parachaetomium</taxon>
    </lineage>
</organism>
<dbReference type="Proteomes" id="UP001303115">
    <property type="component" value="Unassembled WGS sequence"/>
</dbReference>
<dbReference type="InterPro" id="IPR001130">
    <property type="entry name" value="TatD-like"/>
</dbReference>
<protein>
    <submittedName>
        <fullName evidence="2">Cut9-interacting protein scn1</fullName>
    </submittedName>
</protein>